<dbReference type="PANTHER" id="PTHR45947:SF14">
    <property type="entry name" value="SLL1723 PROTEIN"/>
    <property type="match status" value="1"/>
</dbReference>
<gene>
    <name evidence="2" type="ORF">DES47_103414</name>
</gene>
<evidence type="ECO:0000259" key="1">
    <source>
        <dbReference type="Pfam" id="PF00534"/>
    </source>
</evidence>
<keyword evidence="2" id="KW-0808">Transferase</keyword>
<keyword evidence="3" id="KW-1185">Reference proteome</keyword>
<proteinExistence type="predicted"/>
<evidence type="ECO:0000313" key="3">
    <source>
        <dbReference type="Proteomes" id="UP000295361"/>
    </source>
</evidence>
<protein>
    <submittedName>
        <fullName evidence="2">Glycosyltransferase involved in cell wall biosynthesis</fullName>
    </submittedName>
</protein>
<dbReference type="CDD" id="cd03801">
    <property type="entry name" value="GT4_PimA-like"/>
    <property type="match status" value="1"/>
</dbReference>
<dbReference type="Proteomes" id="UP000295361">
    <property type="component" value="Unassembled WGS sequence"/>
</dbReference>
<dbReference type="AlphaFoldDB" id="A0A4R6QM88"/>
<dbReference type="Gene3D" id="3.40.50.2000">
    <property type="entry name" value="Glycogen Phosphorylase B"/>
    <property type="match status" value="2"/>
</dbReference>
<dbReference type="Pfam" id="PF00534">
    <property type="entry name" value="Glycos_transf_1"/>
    <property type="match status" value="1"/>
</dbReference>
<evidence type="ECO:0000313" key="2">
    <source>
        <dbReference type="EMBL" id="TDP71433.1"/>
    </source>
</evidence>
<reference evidence="2 3" key="1">
    <citation type="submission" date="2019-03" db="EMBL/GenBank/DDBJ databases">
        <title>Genomic Encyclopedia of Type Strains, Phase IV (KMG-IV): sequencing the most valuable type-strain genomes for metagenomic binning, comparative biology and taxonomic classification.</title>
        <authorList>
            <person name="Goeker M."/>
        </authorList>
    </citation>
    <scope>NUCLEOTIDE SEQUENCE [LARGE SCALE GENOMIC DNA]</scope>
    <source>
        <strain evidence="2 3">DSM 16998</strain>
    </source>
</reference>
<organism evidence="2 3">
    <name type="scientific">Roseateles toxinivorans</name>
    <dbReference type="NCBI Taxonomy" id="270368"/>
    <lineage>
        <taxon>Bacteria</taxon>
        <taxon>Pseudomonadati</taxon>
        <taxon>Pseudomonadota</taxon>
        <taxon>Betaproteobacteria</taxon>
        <taxon>Burkholderiales</taxon>
        <taxon>Sphaerotilaceae</taxon>
        <taxon>Roseateles</taxon>
    </lineage>
</organism>
<dbReference type="InterPro" id="IPR001296">
    <property type="entry name" value="Glyco_trans_1"/>
</dbReference>
<feature type="domain" description="Glycosyl transferase family 1" evidence="1">
    <location>
        <begin position="224"/>
        <end position="361"/>
    </location>
</feature>
<dbReference type="PANTHER" id="PTHR45947">
    <property type="entry name" value="SULFOQUINOVOSYL TRANSFERASE SQD2"/>
    <property type="match status" value="1"/>
</dbReference>
<accession>A0A4R6QM88</accession>
<dbReference type="GO" id="GO:0016757">
    <property type="term" value="F:glycosyltransferase activity"/>
    <property type="evidence" value="ECO:0007669"/>
    <property type="project" value="InterPro"/>
</dbReference>
<name>A0A4R6QM88_9BURK</name>
<dbReference type="SUPFAM" id="SSF53756">
    <property type="entry name" value="UDP-Glycosyltransferase/glycogen phosphorylase"/>
    <property type="match status" value="1"/>
</dbReference>
<dbReference type="EMBL" id="SNXS01000003">
    <property type="protein sequence ID" value="TDP71433.1"/>
    <property type="molecule type" value="Genomic_DNA"/>
</dbReference>
<dbReference type="InParanoid" id="A0A4R6QM88"/>
<dbReference type="InterPro" id="IPR050194">
    <property type="entry name" value="Glycosyltransferase_grp1"/>
</dbReference>
<sequence length="400" mass="44949">MGSEHAVGWNLVSQLARVHNIILVTQDNEYRASIEAGIEQLKADGCNVLAYFVRHGTSTDGRKNDLRLFYYLTYIAYQWRVYQLAKRLVSQHEIAAVHHLNIVGFREPGFLWMLGLPFIWGPVGGLVYTPWRLYAELPAKTKLFQTLRAVITWLQFHLSPRVRLAYKATQRPGGAFIAATADIGARFQRRWGGRCLWIPETGSHDAPAEPRDPPIRRGTGEALRLLWVGALIDRKPLNMLLDAIAAVPRHASRLRLTVVGDGDSRARFEAHARQLGVRADFLGWRPHEETLTHFHNSDLFVLLSISDLTTNVVFEALGNGLPVLCLDHHGYSGIVTEACGIKVRVSDPNTMRQDITRILDELCSRPEVLTRLAKDAAPRAAQFSWKQNASAISELYAPLL</sequence>
<comment type="caution">
    <text evidence="2">The sequence shown here is derived from an EMBL/GenBank/DDBJ whole genome shotgun (WGS) entry which is preliminary data.</text>
</comment>